<dbReference type="OrthoDB" id="100605at2"/>
<gene>
    <name evidence="16" type="ORF">SAMN05660918_2286</name>
</gene>
<dbReference type="GO" id="GO:0070006">
    <property type="term" value="F:metalloaminopeptidase activity"/>
    <property type="evidence" value="ECO:0007669"/>
    <property type="project" value="TreeGrafter"/>
</dbReference>
<name>A0A1H6VKF1_9FLAO</name>
<evidence type="ECO:0000256" key="5">
    <source>
        <dbReference type="ARBA" id="ARBA00015611"/>
    </source>
</evidence>
<evidence type="ECO:0000259" key="13">
    <source>
        <dbReference type="Pfam" id="PF01433"/>
    </source>
</evidence>
<evidence type="ECO:0000256" key="9">
    <source>
        <dbReference type="ARBA" id="ARBA00022729"/>
    </source>
</evidence>
<dbReference type="NCBIfam" id="TIGR04183">
    <property type="entry name" value="Por_Secre_tail"/>
    <property type="match status" value="1"/>
</dbReference>
<evidence type="ECO:0000256" key="11">
    <source>
        <dbReference type="ARBA" id="ARBA00022833"/>
    </source>
</evidence>
<dbReference type="Gene3D" id="2.60.40.1730">
    <property type="entry name" value="tricorn interacting facor f3 domain"/>
    <property type="match status" value="1"/>
</dbReference>
<dbReference type="InterPro" id="IPR045357">
    <property type="entry name" value="Aminopeptidase_N-like_N"/>
</dbReference>
<feature type="domain" description="Secretion system C-terminal sorting" evidence="15">
    <location>
        <begin position="589"/>
        <end position="654"/>
    </location>
</feature>
<dbReference type="Pfam" id="PF17900">
    <property type="entry name" value="Peptidase_M1_N"/>
    <property type="match status" value="1"/>
</dbReference>
<evidence type="ECO:0000259" key="15">
    <source>
        <dbReference type="Pfam" id="PF18962"/>
    </source>
</evidence>
<keyword evidence="8" id="KW-0479">Metal-binding</keyword>
<dbReference type="InterPro" id="IPR027268">
    <property type="entry name" value="Peptidase_M4/M1_CTD_sf"/>
</dbReference>
<evidence type="ECO:0000256" key="1">
    <source>
        <dbReference type="ARBA" id="ARBA00000098"/>
    </source>
</evidence>
<feature type="domain" description="Aminopeptidase N-like N-terminal" evidence="14">
    <location>
        <begin position="62"/>
        <end position="242"/>
    </location>
</feature>
<dbReference type="GO" id="GO:0006508">
    <property type="term" value="P:proteolysis"/>
    <property type="evidence" value="ECO:0007669"/>
    <property type="project" value="UniProtKB-KW"/>
</dbReference>
<sequence length="657" mass="73591">MKKITQIFFVLLTSFCFSQSDDDEFNRMVVSEMKSASKTMNVQVNPNTQNYDVTYHEFRFTIDPNVFLTDDSGEERSSVVAQVKTDFTVTQATNTITFDFKYSADPVFKYTISSVVSGVTSLPFVHQNTDELIITFPTTLTVGSSQTVTINYSGYPNNDAGAFTRDTHNGTPVIFTLSEPFGAKDWWPCKQDLNDKINSFDMYITAPSTFNSVSNGLEQSRIIAGANATTHFKHLYPIPAYLIVLNITNYQIYNQQGGLGTLASPYFPIINYLYPETNTVTTQTQLAVTPIIINLYESILEPYPFRNEKYGHAQFGWNGGMEHSTVSSMGNFGRDLIAHEMAHQWFGDKITCGSWKDIWLNEGITEYMSGLVRENLDGAPAFVSWKNNKINSITALPGGATFLTDAEALIPNRIFSSRLSYNKGSMITHMLRWKLGDVMFFQALKNYLADPALAYGYAVTANFKSHLEAVYGSSLTEFMNDWLYNQGYPSYEIVAQNWGAGQAKITVNQTQSDASVSFFEMPLQIRLSGSSGQTHDVVVNNTTNGEEFIVSVPFVVTGVTFDPNKHIISNENIETLGNENFDSNNAVSLYPVPAENELTIQFPTNFKLYKVEIYNNLGQLLGTDYKKTINTSQLSSGVHFLKIETSEGVFHKNFIKK</sequence>
<dbReference type="EC" id="3.4.11.2" evidence="4"/>
<dbReference type="AlphaFoldDB" id="A0A1H6VKF1"/>
<dbReference type="Pfam" id="PF18962">
    <property type="entry name" value="Por_Secre_tail"/>
    <property type="match status" value="1"/>
</dbReference>
<comment type="similarity">
    <text evidence="3">Belongs to the peptidase M1 family.</text>
</comment>
<proteinExistence type="inferred from homology"/>
<keyword evidence="11" id="KW-0862">Zinc</keyword>
<evidence type="ECO:0000259" key="14">
    <source>
        <dbReference type="Pfam" id="PF17900"/>
    </source>
</evidence>
<comment type="cofactor">
    <cofactor evidence="2">
        <name>Zn(2+)</name>
        <dbReference type="ChEBI" id="CHEBI:29105"/>
    </cofactor>
</comment>
<keyword evidence="7" id="KW-0645">Protease</keyword>
<evidence type="ECO:0000256" key="7">
    <source>
        <dbReference type="ARBA" id="ARBA00022670"/>
    </source>
</evidence>
<keyword evidence="10" id="KW-0378">Hydrolase</keyword>
<evidence type="ECO:0000313" key="17">
    <source>
        <dbReference type="Proteomes" id="UP000199702"/>
    </source>
</evidence>
<dbReference type="STRING" id="402734.SAMN05660918_2286"/>
<dbReference type="InterPro" id="IPR050344">
    <property type="entry name" value="Peptidase_M1_aminopeptidases"/>
</dbReference>
<comment type="catalytic activity">
    <reaction evidence="1">
        <text>Release of an N-terminal amino acid, Xaa-|-Yaa- from a peptide, amide or arylamide. Xaa is preferably Ala, but may be most amino acids including Pro (slow action). When a terminal hydrophobic residue is followed by a prolyl residue, the two may be released as an intact Xaa-Pro dipeptide.</text>
        <dbReference type="EC" id="3.4.11.2"/>
    </reaction>
</comment>
<accession>A0A1H6VKF1</accession>
<feature type="domain" description="Peptidase M1 membrane alanine aminopeptidase" evidence="13">
    <location>
        <begin position="335"/>
        <end position="482"/>
    </location>
</feature>
<reference evidence="17" key="1">
    <citation type="submission" date="2016-10" db="EMBL/GenBank/DDBJ databases">
        <authorList>
            <person name="Varghese N."/>
            <person name="Submissions S."/>
        </authorList>
    </citation>
    <scope>NUCLEOTIDE SEQUENCE [LARGE SCALE GENOMIC DNA]</scope>
    <source>
        <strain evidence="17">DSM 17934</strain>
    </source>
</reference>
<keyword evidence="6" id="KW-0031">Aminopeptidase</keyword>
<dbReference type="CDD" id="cd09603">
    <property type="entry name" value="M1_APN_like"/>
    <property type="match status" value="1"/>
</dbReference>
<evidence type="ECO:0000256" key="4">
    <source>
        <dbReference type="ARBA" id="ARBA00012564"/>
    </source>
</evidence>
<evidence type="ECO:0000256" key="3">
    <source>
        <dbReference type="ARBA" id="ARBA00010136"/>
    </source>
</evidence>
<dbReference type="GO" id="GO:0008270">
    <property type="term" value="F:zinc ion binding"/>
    <property type="evidence" value="ECO:0007669"/>
    <property type="project" value="InterPro"/>
</dbReference>
<organism evidence="16 17">
    <name type="scientific">Flavobacterium terrigena</name>
    <dbReference type="NCBI Taxonomy" id="402734"/>
    <lineage>
        <taxon>Bacteria</taxon>
        <taxon>Pseudomonadati</taxon>
        <taxon>Bacteroidota</taxon>
        <taxon>Flavobacteriia</taxon>
        <taxon>Flavobacteriales</taxon>
        <taxon>Flavobacteriaceae</taxon>
        <taxon>Flavobacterium</taxon>
    </lineage>
</organism>
<dbReference type="PRINTS" id="PR00756">
    <property type="entry name" value="ALADIPTASE"/>
</dbReference>
<dbReference type="Proteomes" id="UP000199702">
    <property type="component" value="Unassembled WGS sequence"/>
</dbReference>
<dbReference type="EMBL" id="FNYA01000005">
    <property type="protein sequence ID" value="SEJ05073.1"/>
    <property type="molecule type" value="Genomic_DNA"/>
</dbReference>
<dbReference type="GO" id="GO:0005615">
    <property type="term" value="C:extracellular space"/>
    <property type="evidence" value="ECO:0007669"/>
    <property type="project" value="TreeGrafter"/>
</dbReference>
<evidence type="ECO:0000256" key="12">
    <source>
        <dbReference type="ARBA" id="ARBA00023049"/>
    </source>
</evidence>
<evidence type="ECO:0000256" key="2">
    <source>
        <dbReference type="ARBA" id="ARBA00001947"/>
    </source>
</evidence>
<protein>
    <recommendedName>
        <fullName evidence="5">Aminopeptidase N</fullName>
        <ecNumber evidence="4">3.4.11.2</ecNumber>
    </recommendedName>
</protein>
<dbReference type="GO" id="GO:0016020">
    <property type="term" value="C:membrane"/>
    <property type="evidence" value="ECO:0007669"/>
    <property type="project" value="TreeGrafter"/>
</dbReference>
<dbReference type="SUPFAM" id="SSF55486">
    <property type="entry name" value="Metalloproteases ('zincins'), catalytic domain"/>
    <property type="match status" value="1"/>
</dbReference>
<dbReference type="GO" id="GO:0042277">
    <property type="term" value="F:peptide binding"/>
    <property type="evidence" value="ECO:0007669"/>
    <property type="project" value="TreeGrafter"/>
</dbReference>
<dbReference type="PANTHER" id="PTHR11533">
    <property type="entry name" value="PROTEASE M1 ZINC METALLOPROTEASE"/>
    <property type="match status" value="1"/>
</dbReference>
<evidence type="ECO:0000256" key="10">
    <source>
        <dbReference type="ARBA" id="ARBA00022801"/>
    </source>
</evidence>
<keyword evidence="12" id="KW-0482">Metalloprotease</keyword>
<dbReference type="GO" id="GO:0005737">
    <property type="term" value="C:cytoplasm"/>
    <property type="evidence" value="ECO:0007669"/>
    <property type="project" value="TreeGrafter"/>
</dbReference>
<dbReference type="Gene3D" id="1.10.390.10">
    <property type="entry name" value="Neutral Protease Domain 2"/>
    <property type="match status" value="1"/>
</dbReference>
<dbReference type="SUPFAM" id="SSF63737">
    <property type="entry name" value="Leukotriene A4 hydrolase N-terminal domain"/>
    <property type="match status" value="1"/>
</dbReference>
<dbReference type="RefSeq" id="WP_091313354.1">
    <property type="nucleotide sequence ID" value="NZ_CBCSJU010000006.1"/>
</dbReference>
<dbReference type="InterPro" id="IPR014782">
    <property type="entry name" value="Peptidase_M1_dom"/>
</dbReference>
<dbReference type="Pfam" id="PF01433">
    <property type="entry name" value="Peptidase_M1"/>
    <property type="match status" value="1"/>
</dbReference>
<dbReference type="PANTHER" id="PTHR11533:SF174">
    <property type="entry name" value="PUROMYCIN-SENSITIVE AMINOPEPTIDASE-RELATED"/>
    <property type="match status" value="1"/>
</dbReference>
<keyword evidence="9" id="KW-0732">Signal</keyword>
<dbReference type="GO" id="GO:0043171">
    <property type="term" value="P:peptide catabolic process"/>
    <property type="evidence" value="ECO:0007669"/>
    <property type="project" value="TreeGrafter"/>
</dbReference>
<evidence type="ECO:0000256" key="8">
    <source>
        <dbReference type="ARBA" id="ARBA00022723"/>
    </source>
</evidence>
<dbReference type="InterPro" id="IPR001930">
    <property type="entry name" value="Peptidase_M1"/>
</dbReference>
<dbReference type="InterPro" id="IPR026444">
    <property type="entry name" value="Secre_tail"/>
</dbReference>
<evidence type="ECO:0000313" key="16">
    <source>
        <dbReference type="EMBL" id="SEJ05073.1"/>
    </source>
</evidence>
<evidence type="ECO:0000256" key="6">
    <source>
        <dbReference type="ARBA" id="ARBA00022438"/>
    </source>
</evidence>
<dbReference type="GO" id="GO:0016285">
    <property type="term" value="F:alanyl aminopeptidase activity"/>
    <property type="evidence" value="ECO:0007669"/>
    <property type="project" value="UniProtKB-EC"/>
</dbReference>
<dbReference type="InterPro" id="IPR042097">
    <property type="entry name" value="Aminopeptidase_N-like_N_sf"/>
</dbReference>
<keyword evidence="17" id="KW-1185">Reference proteome</keyword>